<comment type="caution">
    <text evidence="4">The sequence shown here is derived from an EMBL/GenBank/DDBJ whole genome shotgun (WGS) entry which is preliminary data.</text>
</comment>
<dbReference type="Pfam" id="PF04397">
    <property type="entry name" value="LytTR"/>
    <property type="match status" value="1"/>
</dbReference>
<dbReference type="InterPro" id="IPR011006">
    <property type="entry name" value="CheY-like_superfamily"/>
</dbReference>
<dbReference type="InterPro" id="IPR001789">
    <property type="entry name" value="Sig_transdc_resp-reg_receiver"/>
</dbReference>
<accession>A0A6N6RFF3</accession>
<dbReference type="RefSeq" id="WP_151667869.1">
    <property type="nucleotide sequence ID" value="NZ_WBVO01000009.1"/>
</dbReference>
<dbReference type="Pfam" id="PF00072">
    <property type="entry name" value="Response_reg"/>
    <property type="match status" value="1"/>
</dbReference>
<dbReference type="Gene3D" id="2.40.50.1020">
    <property type="entry name" value="LytTr DNA-binding domain"/>
    <property type="match status" value="1"/>
</dbReference>
<protein>
    <submittedName>
        <fullName evidence="4">Response regulator transcription factor</fullName>
    </submittedName>
</protein>
<dbReference type="OrthoDB" id="2168082at2"/>
<organism evidence="4 5">
    <name type="scientific">Phaeocystidibacter luteus</name>
    <dbReference type="NCBI Taxonomy" id="911197"/>
    <lineage>
        <taxon>Bacteria</taxon>
        <taxon>Pseudomonadati</taxon>
        <taxon>Bacteroidota</taxon>
        <taxon>Flavobacteriia</taxon>
        <taxon>Flavobacteriales</taxon>
        <taxon>Phaeocystidibacteraceae</taxon>
        <taxon>Phaeocystidibacter</taxon>
    </lineage>
</organism>
<dbReference type="GO" id="GO:0000156">
    <property type="term" value="F:phosphorelay response regulator activity"/>
    <property type="evidence" value="ECO:0007669"/>
    <property type="project" value="InterPro"/>
</dbReference>
<dbReference type="InterPro" id="IPR007492">
    <property type="entry name" value="LytTR_DNA-bd_dom"/>
</dbReference>
<reference evidence="4 5" key="1">
    <citation type="submission" date="2019-09" db="EMBL/GenBank/DDBJ databases">
        <title>Genomes of family Cryomorphaceae.</title>
        <authorList>
            <person name="Bowman J.P."/>
        </authorList>
    </citation>
    <scope>NUCLEOTIDE SEQUENCE [LARGE SCALE GENOMIC DNA]</scope>
    <source>
        <strain evidence="4 5">LMG 25704</strain>
    </source>
</reference>
<sequence>MIRALIIEDEPHAQRELKRLLDDLHVDVKVDGYADSVDEAIELIDNHRVDLIFMDIQLSDGLSFDIFQEIEVDTPVIFTTAFDEYAIRAFKVNSVDYLLKPVEPEALEAALKKFEKNQVPSLQMEALMKAFQPPPAAEKKFKSRWAVKVGDKIKTFTSEDIAYFYADDDSLYLVPKNGSAVIIDGSLSQLVEETNPNDFFQISRKLVVSYPSIQKVERYGTSQYALELLPSFTERVLVSRARTKAFMKWLNQ</sequence>
<dbReference type="AlphaFoldDB" id="A0A6N6RFF3"/>
<name>A0A6N6RFF3_9FLAO</name>
<feature type="domain" description="Response regulatory" evidence="2">
    <location>
        <begin position="3"/>
        <end position="115"/>
    </location>
</feature>
<evidence type="ECO:0000313" key="5">
    <source>
        <dbReference type="Proteomes" id="UP000468650"/>
    </source>
</evidence>
<dbReference type="PANTHER" id="PTHR37299">
    <property type="entry name" value="TRANSCRIPTIONAL REGULATOR-RELATED"/>
    <property type="match status" value="1"/>
</dbReference>
<evidence type="ECO:0000259" key="2">
    <source>
        <dbReference type="PROSITE" id="PS50110"/>
    </source>
</evidence>
<dbReference type="Gene3D" id="3.40.50.2300">
    <property type="match status" value="1"/>
</dbReference>
<dbReference type="InterPro" id="IPR046947">
    <property type="entry name" value="LytR-like"/>
</dbReference>
<evidence type="ECO:0000256" key="1">
    <source>
        <dbReference type="PROSITE-ProRule" id="PRU00169"/>
    </source>
</evidence>
<evidence type="ECO:0000259" key="3">
    <source>
        <dbReference type="PROSITE" id="PS50930"/>
    </source>
</evidence>
<dbReference type="GO" id="GO:0003677">
    <property type="term" value="F:DNA binding"/>
    <property type="evidence" value="ECO:0007669"/>
    <property type="project" value="InterPro"/>
</dbReference>
<dbReference type="PROSITE" id="PS50110">
    <property type="entry name" value="RESPONSE_REGULATORY"/>
    <property type="match status" value="1"/>
</dbReference>
<gene>
    <name evidence="4" type="ORF">F8C67_10815</name>
</gene>
<keyword evidence="5" id="KW-1185">Reference proteome</keyword>
<dbReference type="SUPFAM" id="SSF52172">
    <property type="entry name" value="CheY-like"/>
    <property type="match status" value="1"/>
</dbReference>
<dbReference type="Proteomes" id="UP000468650">
    <property type="component" value="Unassembled WGS sequence"/>
</dbReference>
<feature type="domain" description="HTH LytTR-type" evidence="3">
    <location>
        <begin position="145"/>
        <end position="252"/>
    </location>
</feature>
<dbReference type="EMBL" id="WBVO01000009">
    <property type="protein sequence ID" value="KAB2808055.1"/>
    <property type="molecule type" value="Genomic_DNA"/>
</dbReference>
<evidence type="ECO:0000313" key="4">
    <source>
        <dbReference type="EMBL" id="KAB2808055.1"/>
    </source>
</evidence>
<dbReference type="PANTHER" id="PTHR37299:SF1">
    <property type="entry name" value="STAGE 0 SPORULATION PROTEIN A HOMOLOG"/>
    <property type="match status" value="1"/>
</dbReference>
<feature type="modified residue" description="4-aspartylphosphate" evidence="1">
    <location>
        <position position="55"/>
    </location>
</feature>
<keyword evidence="1" id="KW-0597">Phosphoprotein</keyword>
<dbReference type="SMART" id="SM00448">
    <property type="entry name" value="REC"/>
    <property type="match status" value="1"/>
</dbReference>
<dbReference type="PROSITE" id="PS50930">
    <property type="entry name" value="HTH_LYTTR"/>
    <property type="match status" value="1"/>
</dbReference>
<proteinExistence type="predicted"/>
<dbReference type="SMART" id="SM00850">
    <property type="entry name" value="LytTR"/>
    <property type="match status" value="1"/>
</dbReference>